<feature type="transmembrane region" description="Helical" evidence="6">
    <location>
        <begin position="41"/>
        <end position="62"/>
    </location>
</feature>
<dbReference type="Pfam" id="PF12823">
    <property type="entry name" value="DUF3817"/>
    <property type="match status" value="1"/>
</dbReference>
<dbReference type="RefSeq" id="WP_140624277.1">
    <property type="nucleotide sequence ID" value="NZ_VFRQ01000021.1"/>
</dbReference>
<keyword evidence="9" id="KW-1185">Reference proteome</keyword>
<accession>A0A501VT79</accession>
<comment type="subcellular location">
    <subcellularLocation>
        <location evidence="1">Cell membrane</location>
        <topology evidence="1">Multi-pass membrane protein</topology>
    </subcellularLocation>
</comment>
<comment type="caution">
    <text evidence="8">The sequence shown here is derived from an EMBL/GenBank/DDBJ whole genome shotgun (WGS) entry which is preliminary data.</text>
</comment>
<keyword evidence="4 6" id="KW-1133">Transmembrane helix</keyword>
<dbReference type="PANTHER" id="PTHR40077:SF1">
    <property type="entry name" value="MEMBRANE PROTEIN"/>
    <property type="match status" value="1"/>
</dbReference>
<protein>
    <submittedName>
        <fullName evidence="8">DUF3817 domain-containing protein</fullName>
    </submittedName>
</protein>
<feature type="transmembrane region" description="Helical" evidence="6">
    <location>
        <begin position="12"/>
        <end position="29"/>
    </location>
</feature>
<name>A0A501VT79_9BACT</name>
<gene>
    <name evidence="8" type="ORF">FJM65_20890</name>
</gene>
<keyword evidence="3 6" id="KW-0812">Transmembrane</keyword>
<keyword evidence="5 6" id="KW-0472">Membrane</keyword>
<evidence type="ECO:0000313" key="9">
    <source>
        <dbReference type="Proteomes" id="UP000316727"/>
    </source>
</evidence>
<dbReference type="Proteomes" id="UP000316727">
    <property type="component" value="Unassembled WGS sequence"/>
</dbReference>
<dbReference type="InterPro" id="IPR023845">
    <property type="entry name" value="DUF3817_TM"/>
</dbReference>
<proteinExistence type="predicted"/>
<evidence type="ECO:0000313" key="8">
    <source>
        <dbReference type="EMBL" id="TPE39575.1"/>
    </source>
</evidence>
<dbReference type="GO" id="GO:0005886">
    <property type="term" value="C:plasma membrane"/>
    <property type="evidence" value="ECO:0007669"/>
    <property type="project" value="UniProtKB-SubCell"/>
</dbReference>
<dbReference type="EMBL" id="VFRQ01000021">
    <property type="protein sequence ID" value="TPE39575.1"/>
    <property type="molecule type" value="Genomic_DNA"/>
</dbReference>
<evidence type="ECO:0000256" key="4">
    <source>
        <dbReference type="ARBA" id="ARBA00022989"/>
    </source>
</evidence>
<reference evidence="8 9" key="1">
    <citation type="submission" date="2019-06" db="EMBL/GenBank/DDBJ databases">
        <title>A novel bacterium of genus Pontibacter, isolated from marine sediment.</title>
        <authorList>
            <person name="Huang H."/>
            <person name="Mo K."/>
            <person name="Hu Y."/>
        </authorList>
    </citation>
    <scope>NUCLEOTIDE SEQUENCE [LARGE SCALE GENOMIC DNA]</scope>
    <source>
        <strain evidence="8 9">HB172049</strain>
    </source>
</reference>
<keyword evidence="2" id="KW-1003">Cell membrane</keyword>
<organism evidence="8 9">
    <name type="scientific">Pontibacter mangrovi</name>
    <dbReference type="NCBI Taxonomy" id="2589816"/>
    <lineage>
        <taxon>Bacteria</taxon>
        <taxon>Pseudomonadati</taxon>
        <taxon>Bacteroidota</taxon>
        <taxon>Cytophagia</taxon>
        <taxon>Cytophagales</taxon>
        <taxon>Hymenobacteraceae</taxon>
        <taxon>Pontibacter</taxon>
    </lineage>
</organism>
<dbReference type="AlphaFoldDB" id="A0A501VT79"/>
<evidence type="ECO:0000259" key="7">
    <source>
        <dbReference type="Pfam" id="PF12823"/>
    </source>
</evidence>
<evidence type="ECO:0000256" key="5">
    <source>
        <dbReference type="ARBA" id="ARBA00023136"/>
    </source>
</evidence>
<evidence type="ECO:0000256" key="1">
    <source>
        <dbReference type="ARBA" id="ARBA00004651"/>
    </source>
</evidence>
<evidence type="ECO:0000256" key="3">
    <source>
        <dbReference type="ARBA" id="ARBA00022692"/>
    </source>
</evidence>
<dbReference type="OrthoDB" id="1121311at2"/>
<evidence type="ECO:0000256" key="2">
    <source>
        <dbReference type="ARBA" id="ARBA00022475"/>
    </source>
</evidence>
<dbReference type="NCBIfam" id="TIGR03954">
    <property type="entry name" value="integ_memb_HG"/>
    <property type="match status" value="1"/>
</dbReference>
<dbReference type="PANTHER" id="PTHR40077">
    <property type="entry name" value="MEMBRANE PROTEIN-RELATED"/>
    <property type="match status" value="1"/>
</dbReference>
<sequence>MKTPISRFRTVGLYEGLSYLLLLGVAMPLKYMFDMPLFVKYVGWAHGVLFVLYMLALLQVTLANNWGLRKVAAAFIASLLPFGPFVLDKKLLQEEEQEAVQKKQAPKKQVA</sequence>
<feature type="domain" description="DUF3817" evidence="7">
    <location>
        <begin position="6"/>
        <end position="91"/>
    </location>
</feature>
<evidence type="ECO:0000256" key="6">
    <source>
        <dbReference type="SAM" id="Phobius"/>
    </source>
</evidence>